<proteinExistence type="predicted"/>
<feature type="domain" description="Insecticide toxin TcdB middle/C-terminal" evidence="4">
    <location>
        <begin position="867"/>
        <end position="1015"/>
    </location>
</feature>
<dbReference type="RefSeq" id="WP_263470415.1">
    <property type="nucleotide sequence ID" value="NZ_JAMSHA010000004.1"/>
</dbReference>
<dbReference type="InterPro" id="IPR022044">
    <property type="entry name" value="TcdB_toxin_mid/C"/>
</dbReference>
<reference evidence="6" key="1">
    <citation type="submission" date="2022-06" db="EMBL/GenBank/DDBJ databases">
        <title>De novo draft assembly of the Pseudomonas mercurotoleraris sp. nov., isolated from the plants rhizosphere.</title>
        <authorList>
            <person name="Robas M."/>
            <person name="Gonzalez D."/>
            <person name="Fernandez V.M."/>
            <person name="Luna L."/>
            <person name="Provanza A."/>
            <person name="Jimenez P.A."/>
        </authorList>
    </citation>
    <scope>NUCLEOTIDE SEQUENCE</scope>
    <source>
        <strain evidence="6">SAICEUPSM</strain>
    </source>
</reference>
<accession>A0ABT2XWN9</accession>
<dbReference type="InterPro" id="IPR022045">
    <property type="entry name" value="TcdB_toxin_mid/N"/>
</dbReference>
<comment type="subcellular location">
    <subcellularLocation>
        <location evidence="1">Secreted</location>
    </subcellularLocation>
</comment>
<dbReference type="Pfam" id="PF03534">
    <property type="entry name" value="SpvB"/>
    <property type="match status" value="1"/>
</dbReference>
<evidence type="ECO:0000259" key="4">
    <source>
        <dbReference type="Pfam" id="PF12255"/>
    </source>
</evidence>
<sequence>MPDQDLSITAPAIAKSSSIATIGKSWSAVGPTGTAGFELPIPASVGRGFDPQMTLSCSSQSGNSAFGLGWNLGLSQISRRTNKGVPRYSEHDEIIGHDGEVWMPELDDDGKLKSRREQTYRDVVIAAHDVVSYRARIEGDFSLRERWQPADGGAPFWLVHGADGTLHVYGKTTASRRADPDDESRISNWLLCESMNAHGEHICYEYKPDDQPDEQDPIHDYRAQRYLRRVCYGNATASDHLYSWDTDRPTDLPWHFQLVFDYGERSNSLTEIPSYEEVNRWRLRPDPFSSYGQGFELSTRRLCQQVLMFHHFPGGLATEVKLARRLLLEYRPFQNIAQWAYSQITAAHYQAFDGQGNVEHTPPVEFDYSPFEINKTPARLLENETQPGIEDGGFYQCVDLYGEGVPGFLCRYDNAWYYREPRRAAPGTELIGYDPWVLLDRIPVADRNRAVAQLLDLTGDGRLDLIIARLGYCGFHALNAQRQFELFSAFDTFPREHQDLTLTMGDFSGDGLMSAASISPDRVRLYASLREKGFAAAQEIPHEYADDRLPVFSNSRSELVLLGNLLGSDMPELCRIRHDEVRCWPNLGHGKFGQGRKISALPFTHEEFDASRVRLADLDGSGAPALIYLKSDGFDIYLNRGGNGLEQIPVSVPWPEDVRYDRLCQVSFADLQGLGCASLILTVPHIQPRHWRYDFVAAKPYLLVNSNNNMGCSSSVTYRSSAQEWLDEKERLLALERAPVCHLPFPLAVVKKQEQHDEITGNRLTQSFTWREGFYDGKDREFRGFGYLQQLDCEVGADPSEPGFSEPVQTCTWFHNGQEINRSRDDYFSADADACPLGETLFSRYHPKGEIDEPVTPEGSDSRYRIAQALVGSVARTEIFPYRADAQAPGAAALYSVEEKRYLVREVRPQGQYAAAVLLPLQAEAISYQYDGFINDPLCRHDVILRWDAYGAATHALTVSYARRLTAQSPPPFTEDHLNQWWSDAHDEAQQYFYISETRARRINLVDSQQWRLGLPYQDQGNALKLAKGDLPVGLNPGQVSFEFLREHQDSTQWHSERVLTSQSIQRYVSVDGIELDDGVAGFEALAHSLELALLDKTALDAYSVVPGLVIREALLDIGYAPMPPLFEAAPSDEQNLWSSRFNFSRYGNLPAFYNVLAFNETPSHGITTAVYDSHYLTIKRMELPDGCAVRVAEFDYHALKPLRVIDANDNLEEVIYEPSGQPLVTSFQGTENGKPAGFHALSDYRPLPDTHPEWAIANPAQAVQGAASTLHKNLFSWMAAIPASALGRQGIKQGDLLPGGHIRASTRRRLTLARTLTLDDQRMLEAISSACREPVHTVILSADRYPDDAIDAQIQIVKACVDGFGRALQTLQLVDPGPAHDVDPNTGELLAENAELPADPRWRVSERVEYNNKGLPIRQYRPFFANRHCYVNDQSLHRLGLFDQLFYDAQGRPIKLVNAKGDFSRQTYHPWYHTSEDFNDTAEEQESARESGS</sequence>
<feature type="domain" description="Insecticide toxin TcdB middle/N-terminal" evidence="5">
    <location>
        <begin position="655"/>
        <end position="800"/>
    </location>
</feature>
<evidence type="ECO:0000256" key="3">
    <source>
        <dbReference type="ARBA" id="ARBA00023026"/>
    </source>
</evidence>
<dbReference type="EMBL" id="JAMSHA010000004">
    <property type="protein sequence ID" value="MCV2222326.1"/>
    <property type="molecule type" value="Genomic_DNA"/>
</dbReference>
<keyword evidence="3" id="KW-0843">Virulence</keyword>
<evidence type="ECO:0000256" key="1">
    <source>
        <dbReference type="ARBA" id="ARBA00004613"/>
    </source>
</evidence>
<organism evidence="6 7">
    <name type="scientific">Pseudomonas mercuritolerans</name>
    <dbReference type="NCBI Taxonomy" id="2951809"/>
    <lineage>
        <taxon>Bacteria</taxon>
        <taxon>Pseudomonadati</taxon>
        <taxon>Pseudomonadota</taxon>
        <taxon>Gammaproteobacteria</taxon>
        <taxon>Pseudomonadales</taxon>
        <taxon>Pseudomonadaceae</taxon>
        <taxon>Pseudomonas</taxon>
    </lineage>
</organism>
<dbReference type="InterPro" id="IPR003284">
    <property type="entry name" value="Sal_SpvB"/>
</dbReference>
<keyword evidence="2" id="KW-0964">Secreted</keyword>
<evidence type="ECO:0000313" key="7">
    <source>
        <dbReference type="Proteomes" id="UP001063475"/>
    </source>
</evidence>
<evidence type="ECO:0000256" key="2">
    <source>
        <dbReference type="ARBA" id="ARBA00022525"/>
    </source>
</evidence>
<dbReference type="Pfam" id="PF12255">
    <property type="entry name" value="TcdB_toxin_midC"/>
    <property type="match status" value="1"/>
</dbReference>
<comment type="caution">
    <text evidence="6">The sequence shown here is derived from an EMBL/GenBank/DDBJ whole genome shotgun (WGS) entry which is preliminary data.</text>
</comment>
<keyword evidence="7" id="KW-1185">Reference proteome</keyword>
<dbReference type="InterPro" id="IPR028994">
    <property type="entry name" value="Integrin_alpha_N"/>
</dbReference>
<protein>
    <submittedName>
        <fullName evidence="6">Toxin</fullName>
    </submittedName>
</protein>
<dbReference type="Proteomes" id="UP001063475">
    <property type="component" value="Unassembled WGS sequence"/>
</dbReference>
<name>A0ABT2XWN9_9PSED</name>
<dbReference type="PRINTS" id="PR01341">
    <property type="entry name" value="SALSPVBPROT"/>
</dbReference>
<dbReference type="SUPFAM" id="SSF69318">
    <property type="entry name" value="Integrin alpha N-terminal domain"/>
    <property type="match status" value="1"/>
</dbReference>
<evidence type="ECO:0000259" key="5">
    <source>
        <dbReference type="Pfam" id="PF12256"/>
    </source>
</evidence>
<dbReference type="Pfam" id="PF12256">
    <property type="entry name" value="TcdB_toxin_midN"/>
    <property type="match status" value="1"/>
</dbReference>
<evidence type="ECO:0000313" key="6">
    <source>
        <dbReference type="EMBL" id="MCV2222326.1"/>
    </source>
</evidence>
<gene>
    <name evidence="6" type="ORF">ND528_12145</name>
</gene>